<reference evidence="1 2" key="1">
    <citation type="submission" date="2020-08" db="EMBL/GenBank/DDBJ databases">
        <title>A Genomic Blueprint of the Chicken Gut Microbiome.</title>
        <authorList>
            <person name="Gilroy R."/>
            <person name="Ravi A."/>
            <person name="Getino M."/>
            <person name="Pursley I."/>
            <person name="Horton D.L."/>
            <person name="Alikhan N.-F."/>
            <person name="Baker D."/>
            <person name="Gharbi K."/>
            <person name="Hall N."/>
            <person name="Watson M."/>
            <person name="Adriaenssens E.M."/>
            <person name="Foster-Nyarko E."/>
            <person name="Jarju S."/>
            <person name="Secka A."/>
            <person name="Antonio M."/>
            <person name="Oren A."/>
            <person name="Chaudhuri R."/>
            <person name="La Ragione R.M."/>
            <person name="Hildebrand F."/>
            <person name="Pallen M.J."/>
        </authorList>
    </citation>
    <scope>NUCLEOTIDE SEQUENCE [LARGE SCALE GENOMIC DNA]</scope>
    <source>
        <strain evidence="1 2">Re1</strain>
    </source>
</reference>
<dbReference type="EMBL" id="JACSPX010000001">
    <property type="protein sequence ID" value="MBD8012252.1"/>
    <property type="molecule type" value="Genomic_DNA"/>
</dbReference>
<sequence length="114" mass="11679">MNTPPTRLSPLEVRERAACMCDHGDVCSSYAPGHALHLIQARMAAATPLGWTDAVVETADAASGVLGLRTLAGDAVSIWSAAGASLEAPAGTPVALHAAYDVLAVGRVLYNVAR</sequence>
<evidence type="ECO:0000313" key="1">
    <source>
        <dbReference type="EMBL" id="MBD8012252.1"/>
    </source>
</evidence>
<protein>
    <submittedName>
        <fullName evidence="1">Uncharacterized protein</fullName>
    </submittedName>
</protein>
<name>A0ABR8W5F1_9MICO</name>
<gene>
    <name evidence="1" type="ORF">H9633_08045</name>
</gene>
<dbReference type="Proteomes" id="UP000611521">
    <property type="component" value="Unassembled WGS sequence"/>
</dbReference>
<proteinExistence type="predicted"/>
<keyword evidence="2" id="KW-1185">Reference proteome</keyword>
<accession>A0ABR8W5F1</accession>
<dbReference type="RefSeq" id="WP_083428621.1">
    <property type="nucleotide sequence ID" value="NZ_JACSPX010000001.1"/>
</dbReference>
<evidence type="ECO:0000313" key="2">
    <source>
        <dbReference type="Proteomes" id="UP000611521"/>
    </source>
</evidence>
<comment type="caution">
    <text evidence="1">The sequence shown here is derived from an EMBL/GenBank/DDBJ whole genome shotgun (WGS) entry which is preliminary data.</text>
</comment>
<organism evidence="1 2">
    <name type="scientific">Microbacterium commune</name>
    <dbReference type="NCBI Taxonomy" id="2762219"/>
    <lineage>
        <taxon>Bacteria</taxon>
        <taxon>Bacillati</taxon>
        <taxon>Actinomycetota</taxon>
        <taxon>Actinomycetes</taxon>
        <taxon>Micrococcales</taxon>
        <taxon>Microbacteriaceae</taxon>
        <taxon>Microbacterium</taxon>
    </lineage>
</organism>